<dbReference type="EMBL" id="FMZP01000004">
    <property type="protein sequence ID" value="SDC44996.1"/>
    <property type="molecule type" value="Genomic_DNA"/>
</dbReference>
<evidence type="ECO:0000313" key="11">
    <source>
        <dbReference type="Proteomes" id="UP000199320"/>
    </source>
</evidence>
<dbReference type="Proteomes" id="UP000324021">
    <property type="component" value="Unassembled WGS sequence"/>
</dbReference>
<feature type="domain" description="RCK C-terminal" evidence="8">
    <location>
        <begin position="213"/>
        <end position="298"/>
    </location>
</feature>
<evidence type="ECO:0000256" key="2">
    <source>
        <dbReference type="ARBA" id="ARBA00022448"/>
    </source>
</evidence>
<dbReference type="Gene3D" id="3.30.70.1450">
    <property type="entry name" value="Regulator of K+ conductance, C-terminal domain"/>
    <property type="match status" value="2"/>
</dbReference>
<accession>A0A1G6LQM4</accession>
<evidence type="ECO:0000256" key="1">
    <source>
        <dbReference type="ARBA" id="ARBA00004141"/>
    </source>
</evidence>
<dbReference type="PANTHER" id="PTHR43652">
    <property type="entry name" value="BASIC AMINO ACID ANTIPORTER YFCC-RELATED"/>
    <property type="match status" value="1"/>
</dbReference>
<reference evidence="10" key="2">
    <citation type="submission" date="2016-10" db="EMBL/GenBank/DDBJ databases">
        <authorList>
            <person name="de Groot N.N."/>
        </authorList>
    </citation>
    <scope>NUCLEOTIDE SEQUENCE [LARGE SCALE GENOMIC DNA]</scope>
    <source>
        <strain evidence="10">CDM_6</strain>
    </source>
</reference>
<dbReference type="Pfam" id="PF02080">
    <property type="entry name" value="TrkA_C"/>
    <property type="match status" value="2"/>
</dbReference>
<dbReference type="OrthoDB" id="21388at2157"/>
<sequence>MAQLTTGALLVFLIIAVALVLFVTEPVPIDVTALGIMVSLMILGPWTGVSPRDGVAGFSNPATITILAMMILSEGVRRTGLIQRLQATVASYTGADEHKQLGVTIGIVGPLSGLINNTAAVAVLMPMVNDLAHENGTSPSKLLLPLSYASMFGGMLTLIGTSTNLIASSLAAEYVGRSFSMFEFTHLGIVVFVVGSAYLLTVGYWLTPSHVTPRSERETTAKEEYLTELVVRRDSPVVGLSIQDALEEVDFEAEVTQLIRDEQYVSNPLPSTTVQSGDVYTVRLTDDALQTLLEVDGVDLVPGVTAETDLETLAPEQTLVEIVLTAGSDLIGETIDSAGFSDTYQARVLAVRRGGQITHERLSEFTFRPGDALLIESEAETVDRLADNPNVIVAGDLALQQFRRSKLPIAVGVVLGVVGLAALDLFPIMVSALAGVVVMLAADVVKPAEAYEAIQWDIIFLLAGVIPLGSAMAETGGADVLGALVVSSADFLPEVAVLGLFYLLTALMTNIVSNQASVVLLVPVAVDVASRLDASAFAFVLAVTFAASTAFMTPVGYQTNLFVYGPGKYQFSDFIRVGGPLQLLLAIVTTLGIVTFWGV</sequence>
<evidence type="ECO:0000313" key="9">
    <source>
        <dbReference type="EMBL" id="SDC44996.1"/>
    </source>
</evidence>
<comment type="subcellular location">
    <subcellularLocation>
        <location evidence="1">Membrane</location>
        <topology evidence="1">Multi-pass membrane protein</topology>
    </subcellularLocation>
</comment>
<evidence type="ECO:0000256" key="4">
    <source>
        <dbReference type="ARBA" id="ARBA00022737"/>
    </source>
</evidence>
<name>A0A1G6LQM4_9EURY</name>
<feature type="transmembrane region" description="Helical" evidence="7">
    <location>
        <begin position="55"/>
        <end position="76"/>
    </location>
</feature>
<feature type="transmembrane region" description="Helical" evidence="7">
    <location>
        <begin position="577"/>
        <end position="597"/>
    </location>
</feature>
<evidence type="ECO:0000313" key="10">
    <source>
        <dbReference type="EMBL" id="SET21311.1"/>
    </source>
</evidence>
<protein>
    <submittedName>
        <fullName evidence="9">Di-and tricarboxylate transporter</fullName>
    </submittedName>
</protein>
<dbReference type="InterPro" id="IPR051679">
    <property type="entry name" value="DASS-Related_Transporters"/>
</dbReference>
<organism evidence="9 12">
    <name type="scientific">Natrinema hispanicum</name>
    <dbReference type="NCBI Taxonomy" id="392421"/>
    <lineage>
        <taxon>Archaea</taxon>
        <taxon>Methanobacteriati</taxon>
        <taxon>Methanobacteriota</taxon>
        <taxon>Stenosarchaea group</taxon>
        <taxon>Halobacteria</taxon>
        <taxon>Halobacteriales</taxon>
        <taxon>Natrialbaceae</taxon>
        <taxon>Natrinema</taxon>
    </lineage>
</organism>
<evidence type="ECO:0000313" key="12">
    <source>
        <dbReference type="Proteomes" id="UP000324021"/>
    </source>
</evidence>
<keyword evidence="6 7" id="KW-0472">Membrane</keyword>
<feature type="transmembrane region" description="Helical" evidence="7">
    <location>
        <begin position="409"/>
        <end position="442"/>
    </location>
</feature>
<dbReference type="PROSITE" id="PS51202">
    <property type="entry name" value="RCK_C"/>
    <property type="match status" value="2"/>
</dbReference>
<dbReference type="STRING" id="392421.SAMN04488694_104251"/>
<keyword evidence="4" id="KW-0677">Repeat</keyword>
<evidence type="ECO:0000256" key="7">
    <source>
        <dbReference type="SAM" id="Phobius"/>
    </source>
</evidence>
<evidence type="ECO:0000256" key="3">
    <source>
        <dbReference type="ARBA" id="ARBA00022692"/>
    </source>
</evidence>
<dbReference type="GO" id="GO:0006813">
    <property type="term" value="P:potassium ion transport"/>
    <property type="evidence" value="ECO:0007669"/>
    <property type="project" value="InterPro"/>
</dbReference>
<dbReference type="SUPFAM" id="SSF116726">
    <property type="entry name" value="TrkA C-terminal domain-like"/>
    <property type="match status" value="2"/>
</dbReference>
<dbReference type="Proteomes" id="UP000199320">
    <property type="component" value="Unassembled WGS sequence"/>
</dbReference>
<dbReference type="GO" id="GO:0005886">
    <property type="term" value="C:plasma membrane"/>
    <property type="evidence" value="ECO:0007669"/>
    <property type="project" value="TreeGrafter"/>
</dbReference>
<gene>
    <name evidence="10" type="ORF">SAMN04488694_104251</name>
    <name evidence="9" type="ORF">SAMN05192552_100451</name>
</gene>
<evidence type="ECO:0000259" key="8">
    <source>
        <dbReference type="PROSITE" id="PS51202"/>
    </source>
</evidence>
<dbReference type="InterPro" id="IPR006037">
    <property type="entry name" value="RCK_C"/>
</dbReference>
<keyword evidence="5 7" id="KW-1133">Transmembrane helix</keyword>
<dbReference type="Pfam" id="PF03600">
    <property type="entry name" value="CitMHS"/>
    <property type="match status" value="1"/>
</dbReference>
<feature type="transmembrane region" description="Helical" evidence="7">
    <location>
        <begin position="148"/>
        <end position="172"/>
    </location>
</feature>
<dbReference type="InterPro" id="IPR004680">
    <property type="entry name" value="Cit_transptr-like_dom"/>
</dbReference>
<dbReference type="InterPro" id="IPR036721">
    <property type="entry name" value="RCK_C_sf"/>
</dbReference>
<feature type="transmembrane region" description="Helical" evidence="7">
    <location>
        <begin position="184"/>
        <end position="207"/>
    </location>
</feature>
<feature type="transmembrane region" description="Helical" evidence="7">
    <location>
        <begin position="536"/>
        <end position="557"/>
    </location>
</feature>
<reference evidence="11 12" key="1">
    <citation type="submission" date="2016-10" db="EMBL/GenBank/DDBJ databases">
        <authorList>
            <person name="Varghese N."/>
            <person name="Submissions S."/>
        </authorList>
    </citation>
    <scope>NUCLEOTIDE SEQUENCE [LARGE SCALE GENOMIC DNA]</scope>
    <source>
        <strain evidence="9 12">CDM_1</strain>
        <strain evidence="11">CDM_6</strain>
    </source>
</reference>
<dbReference type="RefSeq" id="WP_092931172.1">
    <property type="nucleotide sequence ID" value="NZ_FMZP01000004.1"/>
</dbReference>
<dbReference type="EMBL" id="FOIC01000004">
    <property type="protein sequence ID" value="SET21311.1"/>
    <property type="molecule type" value="Genomic_DNA"/>
</dbReference>
<feature type="domain" description="RCK C-terminal" evidence="8">
    <location>
        <begin position="308"/>
        <end position="391"/>
    </location>
</feature>
<keyword evidence="3 7" id="KW-0812">Transmembrane</keyword>
<dbReference type="GO" id="GO:0008324">
    <property type="term" value="F:monoatomic cation transmembrane transporter activity"/>
    <property type="evidence" value="ECO:0007669"/>
    <property type="project" value="InterPro"/>
</dbReference>
<evidence type="ECO:0000256" key="6">
    <source>
        <dbReference type="ARBA" id="ARBA00023136"/>
    </source>
</evidence>
<keyword evidence="2" id="KW-0813">Transport</keyword>
<evidence type="ECO:0000256" key="5">
    <source>
        <dbReference type="ARBA" id="ARBA00022989"/>
    </source>
</evidence>
<dbReference type="PANTHER" id="PTHR43652:SF2">
    <property type="entry name" value="BASIC AMINO ACID ANTIPORTER YFCC-RELATED"/>
    <property type="match status" value="1"/>
</dbReference>
<feature type="transmembrane region" description="Helical" evidence="7">
    <location>
        <begin position="480"/>
        <end position="505"/>
    </location>
</feature>
<proteinExistence type="predicted"/>
<dbReference type="AlphaFoldDB" id="A0A1G6LQM4"/>
<feature type="transmembrane region" description="Helical" evidence="7">
    <location>
        <begin position="6"/>
        <end position="24"/>
    </location>
</feature>
<feature type="transmembrane region" description="Helical" evidence="7">
    <location>
        <begin position="454"/>
        <end position="473"/>
    </location>
</feature>
<keyword evidence="11" id="KW-1185">Reference proteome</keyword>